<dbReference type="NCBIfam" id="NF001756">
    <property type="entry name" value="PRK00484.1"/>
    <property type="match status" value="1"/>
</dbReference>
<dbReference type="InterPro" id="IPR002313">
    <property type="entry name" value="Lys-tRNA-ligase_II"/>
</dbReference>
<dbReference type="GO" id="GO:0140096">
    <property type="term" value="F:catalytic activity, acting on a protein"/>
    <property type="evidence" value="ECO:0007669"/>
    <property type="project" value="UniProtKB-ARBA"/>
</dbReference>
<dbReference type="STRING" id="1121291.SAMN02745134_03733"/>
<name>A0A1W1XYL8_9CLOT</name>
<dbReference type="InterPro" id="IPR004364">
    <property type="entry name" value="Aa-tRNA-synt_II"/>
</dbReference>
<feature type="domain" description="Aminoacyl-transfer RNA synthetases class-II family profile" evidence="16">
    <location>
        <begin position="192"/>
        <end position="510"/>
    </location>
</feature>
<evidence type="ECO:0000256" key="9">
    <source>
        <dbReference type="ARBA" id="ARBA00022842"/>
    </source>
</evidence>
<keyword evidence="6 13" id="KW-0479">Metal-binding</keyword>
<evidence type="ECO:0000259" key="16">
    <source>
        <dbReference type="PROSITE" id="PS50862"/>
    </source>
</evidence>
<keyword evidence="7 13" id="KW-0547">Nucleotide-binding</keyword>
<keyword evidence="9 13" id="KW-0460">Magnesium</keyword>
<evidence type="ECO:0000313" key="18">
    <source>
        <dbReference type="Proteomes" id="UP000192468"/>
    </source>
</evidence>
<dbReference type="CDD" id="cd04322">
    <property type="entry name" value="LysRS_N"/>
    <property type="match status" value="1"/>
</dbReference>
<reference evidence="17 18" key="1">
    <citation type="submission" date="2017-04" db="EMBL/GenBank/DDBJ databases">
        <authorList>
            <person name="Afonso C.L."/>
            <person name="Miller P.J."/>
            <person name="Scott M.A."/>
            <person name="Spackman E."/>
            <person name="Goraichik I."/>
            <person name="Dimitrov K.M."/>
            <person name="Suarez D.L."/>
            <person name="Swayne D.E."/>
        </authorList>
    </citation>
    <scope>NUCLEOTIDE SEQUENCE [LARGE SCALE GENOMIC DNA]</scope>
    <source>
        <strain evidence="17 18">DSM 12555</strain>
    </source>
</reference>
<evidence type="ECO:0000256" key="15">
    <source>
        <dbReference type="SAM" id="Coils"/>
    </source>
</evidence>
<dbReference type="GO" id="GO:0000287">
    <property type="term" value="F:magnesium ion binding"/>
    <property type="evidence" value="ECO:0007669"/>
    <property type="project" value="UniProtKB-UniRule"/>
</dbReference>
<comment type="catalytic activity">
    <reaction evidence="12 13 14">
        <text>tRNA(Lys) + L-lysine + ATP = L-lysyl-tRNA(Lys) + AMP + diphosphate</text>
        <dbReference type="Rhea" id="RHEA:20792"/>
        <dbReference type="Rhea" id="RHEA-COMP:9696"/>
        <dbReference type="Rhea" id="RHEA-COMP:9697"/>
        <dbReference type="ChEBI" id="CHEBI:30616"/>
        <dbReference type="ChEBI" id="CHEBI:32551"/>
        <dbReference type="ChEBI" id="CHEBI:33019"/>
        <dbReference type="ChEBI" id="CHEBI:78442"/>
        <dbReference type="ChEBI" id="CHEBI:78529"/>
        <dbReference type="ChEBI" id="CHEBI:456215"/>
        <dbReference type="EC" id="6.1.1.6"/>
    </reaction>
</comment>
<dbReference type="GO" id="GO:0005524">
    <property type="term" value="F:ATP binding"/>
    <property type="evidence" value="ECO:0007669"/>
    <property type="project" value="UniProtKB-UniRule"/>
</dbReference>
<comment type="cofactor">
    <cofactor evidence="13 14">
        <name>Mg(2+)</name>
        <dbReference type="ChEBI" id="CHEBI:18420"/>
    </cofactor>
    <text evidence="13 14">Binds 3 Mg(2+) ions per subunit.</text>
</comment>
<dbReference type="GO" id="GO:0004824">
    <property type="term" value="F:lysine-tRNA ligase activity"/>
    <property type="evidence" value="ECO:0007669"/>
    <property type="project" value="UniProtKB-UniRule"/>
</dbReference>
<dbReference type="EC" id="6.1.1.6" evidence="13"/>
<feature type="coiled-coil region" evidence="15">
    <location>
        <begin position="1"/>
        <end position="43"/>
    </location>
</feature>
<keyword evidence="18" id="KW-1185">Reference proteome</keyword>
<protein>
    <recommendedName>
        <fullName evidence="13">Lysine--tRNA ligase</fullName>
        <ecNumber evidence="13">6.1.1.6</ecNumber>
    </recommendedName>
    <alternativeName>
        <fullName evidence="13">Lysyl-tRNA synthetase</fullName>
        <shortName evidence="13">LysRS</shortName>
    </alternativeName>
</protein>
<dbReference type="RefSeq" id="WP_084117713.1">
    <property type="nucleotide sequence ID" value="NZ_FWXH01000033.1"/>
</dbReference>
<dbReference type="SUPFAM" id="SSF50249">
    <property type="entry name" value="Nucleic acid-binding proteins"/>
    <property type="match status" value="1"/>
</dbReference>
<dbReference type="PANTHER" id="PTHR42918:SF15">
    <property type="entry name" value="LYSINE--TRNA LIGASE, CHLOROPLASTIC_MITOCHONDRIAL"/>
    <property type="match status" value="1"/>
</dbReference>
<dbReference type="Pfam" id="PF00152">
    <property type="entry name" value="tRNA-synt_2"/>
    <property type="match status" value="1"/>
</dbReference>
<evidence type="ECO:0000256" key="6">
    <source>
        <dbReference type="ARBA" id="ARBA00022723"/>
    </source>
</evidence>
<comment type="similarity">
    <text evidence="2 13">Belongs to the class-II aminoacyl-tRNA synthetase family.</text>
</comment>
<keyword evidence="4 13" id="KW-0963">Cytoplasm</keyword>
<accession>A0A1W1XYL8</accession>
<dbReference type="Gene3D" id="2.40.50.140">
    <property type="entry name" value="Nucleic acid-binding proteins"/>
    <property type="match status" value="1"/>
</dbReference>
<dbReference type="EMBL" id="FWXH01000033">
    <property type="protein sequence ID" value="SMC28965.1"/>
    <property type="molecule type" value="Genomic_DNA"/>
</dbReference>
<proteinExistence type="inferred from homology"/>
<keyword evidence="11 13" id="KW-0030">Aminoacyl-tRNA synthetase</keyword>
<gene>
    <name evidence="13" type="primary">lysS</name>
    <name evidence="17" type="ORF">SAMN02745134_03733</name>
</gene>
<feature type="binding site" evidence="13">
    <location>
        <position position="429"/>
    </location>
    <ligand>
        <name>Mg(2+)</name>
        <dbReference type="ChEBI" id="CHEBI:18420"/>
        <label>1</label>
    </ligand>
</feature>
<comment type="subunit">
    <text evidence="3 13">Homodimer.</text>
</comment>
<dbReference type="GO" id="GO:0006430">
    <property type="term" value="P:lysyl-tRNA aminoacylation"/>
    <property type="evidence" value="ECO:0007669"/>
    <property type="project" value="UniProtKB-UniRule"/>
</dbReference>
<dbReference type="FunFam" id="3.30.930.10:FF:000001">
    <property type="entry name" value="Lysine--tRNA ligase"/>
    <property type="match status" value="1"/>
</dbReference>
<keyword evidence="8 13" id="KW-0067">ATP-binding</keyword>
<feature type="binding site" evidence="13">
    <location>
        <position position="429"/>
    </location>
    <ligand>
        <name>Mg(2+)</name>
        <dbReference type="ChEBI" id="CHEBI:18420"/>
        <label>2</label>
    </ligand>
</feature>
<keyword evidence="15" id="KW-0175">Coiled coil</keyword>
<evidence type="ECO:0000256" key="3">
    <source>
        <dbReference type="ARBA" id="ARBA00011738"/>
    </source>
</evidence>
<dbReference type="PANTHER" id="PTHR42918">
    <property type="entry name" value="LYSYL-TRNA SYNTHETASE"/>
    <property type="match status" value="1"/>
</dbReference>
<keyword evidence="10 13" id="KW-0648">Protein biosynthesis</keyword>
<dbReference type="PROSITE" id="PS50862">
    <property type="entry name" value="AA_TRNA_LIGASE_II"/>
    <property type="match status" value="1"/>
</dbReference>
<dbReference type="GO" id="GO:0016740">
    <property type="term" value="F:transferase activity"/>
    <property type="evidence" value="ECO:0007669"/>
    <property type="project" value="UniProtKB-ARBA"/>
</dbReference>
<feature type="binding site" evidence="13">
    <location>
        <position position="422"/>
    </location>
    <ligand>
        <name>Mg(2+)</name>
        <dbReference type="ChEBI" id="CHEBI:18420"/>
        <label>1</label>
    </ligand>
</feature>
<evidence type="ECO:0000313" key="17">
    <source>
        <dbReference type="EMBL" id="SMC28965.1"/>
    </source>
</evidence>
<evidence type="ECO:0000256" key="7">
    <source>
        <dbReference type="ARBA" id="ARBA00022741"/>
    </source>
</evidence>
<organism evidence="17 18">
    <name type="scientific">Clostridium acidisoli DSM 12555</name>
    <dbReference type="NCBI Taxonomy" id="1121291"/>
    <lineage>
        <taxon>Bacteria</taxon>
        <taxon>Bacillati</taxon>
        <taxon>Bacillota</taxon>
        <taxon>Clostridia</taxon>
        <taxon>Eubacteriales</taxon>
        <taxon>Clostridiaceae</taxon>
        <taxon>Clostridium</taxon>
    </lineage>
</organism>
<evidence type="ECO:0000256" key="8">
    <source>
        <dbReference type="ARBA" id="ARBA00022840"/>
    </source>
</evidence>
<dbReference type="HAMAP" id="MF_00252">
    <property type="entry name" value="Lys_tRNA_synth_class2"/>
    <property type="match status" value="1"/>
</dbReference>
<sequence length="512" mass="59456">MSNEEKQLTKEEIKAQKLQARAEKEMNDLLKERRQKLSDLQAQGKDPFDVYKVNRTHTSNVIKEKYDELEGKEVTVAGRLMSKRVHGKAGFSDVHDKYGKIQLYIKIDDVGEEKLKTYKTFDIGDFVSITGRVFKTKTEEVSIHITDFELLSKSLKPLPEKFHGLKDPDLRYRQRYVDLIINPEVRDTFFKRTAIIKAMREFLDNKDYLEVETPILSPIAGGAAAKPFETHHNALNIDMYLRIATELYLKRLIVGGFERVYEIGKNFRNEGIDVRHNPEFTMIELYEAYADYNDMMEITENMVAYICNKVLGTTKITYQETEIDFTPPWRRVTMVDAVKEYSGVDFNEIKTDEEARNIAKEKGLQFKKKLEDCTKGDILNEFFEAYGEEKLIQPTFIYDYPVEISPLTKKKRGNEAFTERFEGFVFGRELCNAYSELNDPIVQRQRFLQQLKERELGDDEAYVMDEDFLNSLEIGMPPTGGMGMGVDRLIMLLTDSYSIRDVLLFPTMKPLA</sequence>
<dbReference type="Gene3D" id="3.30.930.10">
    <property type="entry name" value="Bira Bifunctional Protein, Domain 2"/>
    <property type="match status" value="1"/>
</dbReference>
<dbReference type="PRINTS" id="PR00982">
    <property type="entry name" value="TRNASYNTHLYS"/>
</dbReference>
<evidence type="ECO:0000256" key="13">
    <source>
        <dbReference type="HAMAP-Rule" id="MF_00252"/>
    </source>
</evidence>
<dbReference type="InterPro" id="IPR018149">
    <property type="entry name" value="Lys-tRNA-synth_II_C"/>
</dbReference>
<evidence type="ECO:0000256" key="14">
    <source>
        <dbReference type="RuleBase" id="RU000336"/>
    </source>
</evidence>
<dbReference type="NCBIfam" id="TIGR00499">
    <property type="entry name" value="lysS_bact"/>
    <property type="match status" value="1"/>
</dbReference>
<dbReference type="Pfam" id="PF01336">
    <property type="entry name" value="tRNA_anti-codon"/>
    <property type="match status" value="1"/>
</dbReference>
<dbReference type="InterPro" id="IPR006195">
    <property type="entry name" value="aa-tRNA-synth_II"/>
</dbReference>
<dbReference type="InterPro" id="IPR045864">
    <property type="entry name" value="aa-tRNA-synth_II/BPL/LPL"/>
</dbReference>
<comment type="subcellular location">
    <subcellularLocation>
        <location evidence="1 13">Cytoplasm</location>
    </subcellularLocation>
</comment>
<dbReference type="OrthoDB" id="9801152at2"/>
<dbReference type="GO" id="GO:0000049">
    <property type="term" value="F:tRNA binding"/>
    <property type="evidence" value="ECO:0007669"/>
    <property type="project" value="TreeGrafter"/>
</dbReference>
<evidence type="ECO:0000256" key="2">
    <source>
        <dbReference type="ARBA" id="ARBA00008226"/>
    </source>
</evidence>
<dbReference type="InterPro" id="IPR034762">
    <property type="entry name" value="Lys-tRNA-ligase_II_bac/euk"/>
</dbReference>
<evidence type="ECO:0000256" key="12">
    <source>
        <dbReference type="ARBA" id="ARBA00048573"/>
    </source>
</evidence>
<dbReference type="GO" id="GO:0005829">
    <property type="term" value="C:cytosol"/>
    <property type="evidence" value="ECO:0007669"/>
    <property type="project" value="TreeGrafter"/>
</dbReference>
<dbReference type="SUPFAM" id="SSF55681">
    <property type="entry name" value="Class II aaRS and biotin synthetases"/>
    <property type="match status" value="1"/>
</dbReference>
<dbReference type="FunFam" id="2.40.50.140:FF:000024">
    <property type="entry name" value="Lysine--tRNA ligase"/>
    <property type="match status" value="1"/>
</dbReference>
<dbReference type="InterPro" id="IPR044136">
    <property type="entry name" value="Lys-tRNA-ligase_II_N"/>
</dbReference>
<dbReference type="Proteomes" id="UP000192468">
    <property type="component" value="Unassembled WGS sequence"/>
</dbReference>
<evidence type="ECO:0000256" key="11">
    <source>
        <dbReference type="ARBA" id="ARBA00023146"/>
    </source>
</evidence>
<keyword evidence="5 13" id="KW-0436">Ligase</keyword>
<dbReference type="CDD" id="cd00775">
    <property type="entry name" value="LysRS_core"/>
    <property type="match status" value="1"/>
</dbReference>
<evidence type="ECO:0000256" key="5">
    <source>
        <dbReference type="ARBA" id="ARBA00022598"/>
    </source>
</evidence>
<evidence type="ECO:0000256" key="10">
    <source>
        <dbReference type="ARBA" id="ARBA00022917"/>
    </source>
</evidence>
<dbReference type="AlphaFoldDB" id="A0A1W1XYL8"/>
<dbReference type="InterPro" id="IPR012340">
    <property type="entry name" value="NA-bd_OB-fold"/>
</dbReference>
<dbReference type="InterPro" id="IPR004365">
    <property type="entry name" value="NA-bd_OB_tRNA"/>
</dbReference>
<evidence type="ECO:0000256" key="4">
    <source>
        <dbReference type="ARBA" id="ARBA00022490"/>
    </source>
</evidence>
<evidence type="ECO:0000256" key="1">
    <source>
        <dbReference type="ARBA" id="ARBA00004496"/>
    </source>
</evidence>
<dbReference type="PIRSF" id="PIRSF039101">
    <property type="entry name" value="LysRS2"/>
    <property type="match status" value="1"/>
</dbReference>